<accession>A0A8B8I2W0</accession>
<name>A0A8B8I2W0_VANTA</name>
<reference evidence="3" key="1">
    <citation type="submission" date="2025-08" db="UniProtKB">
        <authorList>
            <consortium name="RefSeq"/>
        </authorList>
    </citation>
    <scope>IDENTIFICATION</scope>
    <source>
        <tissue evidence="3">Whole body</tissue>
    </source>
</reference>
<dbReference type="AlphaFoldDB" id="A0A8B8I2W0"/>
<organism evidence="2 3">
    <name type="scientific">Vanessa tameamea</name>
    <name type="common">Kamehameha butterfly</name>
    <dbReference type="NCBI Taxonomy" id="334116"/>
    <lineage>
        <taxon>Eukaryota</taxon>
        <taxon>Metazoa</taxon>
        <taxon>Ecdysozoa</taxon>
        <taxon>Arthropoda</taxon>
        <taxon>Hexapoda</taxon>
        <taxon>Insecta</taxon>
        <taxon>Pterygota</taxon>
        <taxon>Neoptera</taxon>
        <taxon>Endopterygota</taxon>
        <taxon>Lepidoptera</taxon>
        <taxon>Glossata</taxon>
        <taxon>Ditrysia</taxon>
        <taxon>Papilionoidea</taxon>
        <taxon>Nymphalidae</taxon>
        <taxon>Nymphalinae</taxon>
        <taxon>Vanessa</taxon>
    </lineage>
</organism>
<dbReference type="OMA" id="YYMVWRS"/>
<proteinExistence type="predicted"/>
<evidence type="ECO:0000313" key="3">
    <source>
        <dbReference type="RefSeq" id="XP_026490436.2"/>
    </source>
</evidence>
<protein>
    <submittedName>
        <fullName evidence="3">Uncharacterized protein LOC113396636</fullName>
    </submittedName>
</protein>
<dbReference type="OrthoDB" id="7475817at2759"/>
<feature type="coiled-coil region" evidence="1">
    <location>
        <begin position="100"/>
        <end position="172"/>
    </location>
</feature>
<dbReference type="GO" id="GO:0070652">
    <property type="term" value="C:HAUS complex"/>
    <property type="evidence" value="ECO:0007669"/>
    <property type="project" value="InterPro"/>
</dbReference>
<dbReference type="InterPro" id="IPR029131">
    <property type="entry name" value="HAUS5"/>
</dbReference>
<dbReference type="Pfam" id="PF14817">
    <property type="entry name" value="HAUS5"/>
    <property type="match status" value="1"/>
</dbReference>
<keyword evidence="1" id="KW-0175">Coiled coil</keyword>
<evidence type="ECO:0000313" key="2">
    <source>
        <dbReference type="Proteomes" id="UP001652626"/>
    </source>
</evidence>
<dbReference type="Proteomes" id="UP001652626">
    <property type="component" value="Chromosome 25"/>
</dbReference>
<dbReference type="RefSeq" id="XP_026490436.2">
    <property type="nucleotide sequence ID" value="XM_026634651.2"/>
</dbReference>
<sequence>MSAEKLSSDEVPEKFTNWLLAMGCPAEKVPSIERITHMCRGQYYMVWRSLMEHVGAKNIIRQKRLQVFCDDVKICKEKNVFNECSPSAVVPEQLVVWKNQQELRDKVADAEARVEQAQNNLNQLINKISCKLSQRNTSRRRIEDLQRRSWLLRQVSNELNIKKANLEETRSIAKSLFVVNDDQDVESKLEKYINSTTPTQTYHTLPLSNPIASSSIVSTNENETATEKEENMSSLVTCRGDVLWPLLYEKRSAVVAEISLVNAKHTPGVDNNRTTPQSVLAHTAALHSNLALEVMKNKVYVKQTHERFVAAVEELNNYITGEACELLVLRCERARSEARVKSMKTLLEELSTKSGVFRVEGDEVDDNQTTAKKIADIDKNIINTRDELKRLILSLATTERKINSIKECLVAVFQAFHNNTNIQDSDRFRGVQLDFPQESISMIRQFYTERLERNRNNGNLSMDFDVSDTSFNEMSDSNPRFVDELRVYLKKFNLEKNRKLVLDSGDKIWIFETLETLASQLNSRWLSDDLTPLLCPSVRVSSAVQSLVHSVQEKTVLTNIVKAVNEKSTRNIDIDISSKVRNEEQVTDKIKKSISENLILLKKICKTFDVSQENLQFWSNDEIKKFMSTNRTVDGKTYKDYEGFYLENIKLNS</sequence>
<evidence type="ECO:0000256" key="1">
    <source>
        <dbReference type="SAM" id="Coils"/>
    </source>
</evidence>
<dbReference type="GeneID" id="113396636"/>
<dbReference type="GO" id="GO:0051225">
    <property type="term" value="P:spindle assembly"/>
    <property type="evidence" value="ECO:0007669"/>
    <property type="project" value="InterPro"/>
</dbReference>
<keyword evidence="2" id="KW-1185">Reference proteome</keyword>
<gene>
    <name evidence="3" type="primary">LOC113396636</name>
</gene>